<sequence>MAHLTKLKTYDIQNSNIALLGSDLEKHVREHAGDSESAWNEAGSKPGLRIWRIESFNVVEWPDERIGSFYDGDSYIILHTYKKTPDSDALWYDLHFWLGAETTQDEAATAAYKTAELDDHLHGLPVQYREVQGYESPRFLSYFPKFLCLKGGVATGFHHVTAVPPLDLQRLYRVHLSHGSGANNLLVREVSPEASSLVSGDVYVLDKGTQLWQFNTKASSGKEKFTAAEFVQGLANERGGQCDVIVYDEGSPGAGIFLSEFGEGVTLRDADAPEYLNVQPALIRISDARGAAAFELVGPPSRASLNSSDAFLLDNSSDPLGPAVYVWLGNGASLNERRLAVQYAQDYLNRKMVQLSDRRVEVAIPVVKMNEGNESEDFFQALDA</sequence>
<dbReference type="GO" id="GO:0015629">
    <property type="term" value="C:actin cytoskeleton"/>
    <property type="evidence" value="ECO:0007669"/>
    <property type="project" value="TreeGrafter"/>
</dbReference>
<keyword evidence="3" id="KW-0677">Repeat</keyword>
<keyword evidence="7" id="KW-1185">Reference proteome</keyword>
<evidence type="ECO:0000256" key="3">
    <source>
        <dbReference type="ARBA" id="ARBA00022737"/>
    </source>
</evidence>
<dbReference type="InterPro" id="IPR007122">
    <property type="entry name" value="Villin/Gelsolin"/>
</dbReference>
<evidence type="ECO:0000313" key="6">
    <source>
        <dbReference type="EMBL" id="GLB38625.1"/>
    </source>
</evidence>
<dbReference type="PRINTS" id="PR00597">
    <property type="entry name" value="GELSOLIN"/>
</dbReference>
<dbReference type="Gene3D" id="3.40.20.10">
    <property type="entry name" value="Severin"/>
    <property type="match status" value="3"/>
</dbReference>
<dbReference type="Proteomes" id="UP001063166">
    <property type="component" value="Unassembled WGS sequence"/>
</dbReference>
<dbReference type="InterPro" id="IPR029006">
    <property type="entry name" value="ADF-H/Gelsolin-like_dom_sf"/>
</dbReference>
<dbReference type="GO" id="GO:0051693">
    <property type="term" value="P:actin filament capping"/>
    <property type="evidence" value="ECO:0007669"/>
    <property type="project" value="UniProtKB-KW"/>
</dbReference>
<evidence type="ECO:0000256" key="1">
    <source>
        <dbReference type="ARBA" id="ARBA00008418"/>
    </source>
</evidence>
<dbReference type="FunFam" id="3.40.20.10:FF:000043">
    <property type="entry name" value="macrophage-capping protein-like isoform X2"/>
    <property type="match status" value="1"/>
</dbReference>
<accession>A0A9P3PLN5</accession>
<dbReference type="CDD" id="cd11290">
    <property type="entry name" value="gelsolin_S1_like"/>
    <property type="match status" value="1"/>
</dbReference>
<evidence type="ECO:0000259" key="5">
    <source>
        <dbReference type="Pfam" id="PF00626"/>
    </source>
</evidence>
<dbReference type="OrthoDB" id="6375767at2759"/>
<dbReference type="SUPFAM" id="SSF55753">
    <property type="entry name" value="Actin depolymerizing proteins"/>
    <property type="match status" value="3"/>
</dbReference>
<keyword evidence="4" id="KW-0009">Actin-binding</keyword>
<evidence type="ECO:0000256" key="4">
    <source>
        <dbReference type="ARBA" id="ARBA00023203"/>
    </source>
</evidence>
<organism evidence="6 7">
    <name type="scientific">Lyophyllum shimeji</name>
    <name type="common">Hon-shimeji</name>
    <name type="synonym">Tricholoma shimeji</name>
    <dbReference type="NCBI Taxonomy" id="47721"/>
    <lineage>
        <taxon>Eukaryota</taxon>
        <taxon>Fungi</taxon>
        <taxon>Dikarya</taxon>
        <taxon>Basidiomycota</taxon>
        <taxon>Agaricomycotina</taxon>
        <taxon>Agaricomycetes</taxon>
        <taxon>Agaricomycetidae</taxon>
        <taxon>Agaricales</taxon>
        <taxon>Tricholomatineae</taxon>
        <taxon>Lyophyllaceae</taxon>
        <taxon>Lyophyllum</taxon>
    </lineage>
</organism>
<comment type="similarity">
    <text evidence="1">Belongs to the villin/gelsolin family.</text>
</comment>
<reference evidence="6" key="1">
    <citation type="submission" date="2022-07" db="EMBL/GenBank/DDBJ databases">
        <title>The genome of Lyophyllum shimeji provides insight into the initial evolution of ectomycorrhizal fungal genome.</title>
        <authorList>
            <person name="Kobayashi Y."/>
            <person name="Shibata T."/>
            <person name="Hirakawa H."/>
            <person name="Shigenobu S."/>
            <person name="Nishiyama T."/>
            <person name="Yamada A."/>
            <person name="Hasebe M."/>
            <person name="Kawaguchi M."/>
        </authorList>
    </citation>
    <scope>NUCLEOTIDE SEQUENCE</scope>
    <source>
        <strain evidence="6">AT787</strain>
    </source>
</reference>
<dbReference type="Pfam" id="PF00626">
    <property type="entry name" value="Gelsolin"/>
    <property type="match status" value="3"/>
</dbReference>
<dbReference type="PANTHER" id="PTHR11977">
    <property type="entry name" value="VILLIN"/>
    <property type="match status" value="1"/>
</dbReference>
<dbReference type="GO" id="GO:0051015">
    <property type="term" value="F:actin filament binding"/>
    <property type="evidence" value="ECO:0007669"/>
    <property type="project" value="InterPro"/>
</dbReference>
<evidence type="ECO:0000313" key="7">
    <source>
        <dbReference type="Proteomes" id="UP001063166"/>
    </source>
</evidence>
<gene>
    <name evidence="6" type="ORF">LshimejAT787_0504900</name>
</gene>
<protein>
    <submittedName>
        <fullName evidence="6">Gelsolin homology domain containing protein</fullName>
    </submittedName>
</protein>
<feature type="domain" description="Gelsolin-like" evidence="5">
    <location>
        <begin position="185"/>
        <end position="251"/>
    </location>
</feature>
<evidence type="ECO:0000256" key="2">
    <source>
        <dbReference type="ARBA" id="ARBA00022467"/>
    </source>
</evidence>
<keyword evidence="2" id="KW-0117">Actin capping</keyword>
<dbReference type="GO" id="GO:0005737">
    <property type="term" value="C:cytoplasm"/>
    <property type="evidence" value="ECO:0007669"/>
    <property type="project" value="TreeGrafter"/>
</dbReference>
<name>A0A9P3PLN5_LYOSH</name>
<dbReference type="InterPro" id="IPR007123">
    <property type="entry name" value="Gelsolin-like_dom"/>
</dbReference>
<proteinExistence type="inferred from homology"/>
<feature type="domain" description="Gelsolin-like" evidence="5">
    <location>
        <begin position="298"/>
        <end position="378"/>
    </location>
</feature>
<dbReference type="PANTHER" id="PTHR11977:SF130">
    <property type="entry name" value="SEVERIN"/>
    <property type="match status" value="1"/>
</dbReference>
<feature type="domain" description="Gelsolin-like" evidence="5">
    <location>
        <begin position="59"/>
        <end position="140"/>
    </location>
</feature>
<dbReference type="SMART" id="SM00262">
    <property type="entry name" value="GEL"/>
    <property type="match status" value="3"/>
</dbReference>
<comment type="caution">
    <text evidence="6">The sequence shown here is derived from an EMBL/GenBank/DDBJ whole genome shotgun (WGS) entry which is preliminary data.</text>
</comment>
<dbReference type="AlphaFoldDB" id="A0A9P3PLN5"/>
<dbReference type="GO" id="GO:0008154">
    <property type="term" value="P:actin polymerization or depolymerization"/>
    <property type="evidence" value="ECO:0007669"/>
    <property type="project" value="TreeGrafter"/>
</dbReference>
<dbReference type="EMBL" id="BRPK01000005">
    <property type="protein sequence ID" value="GLB38625.1"/>
    <property type="molecule type" value="Genomic_DNA"/>
</dbReference>